<reference evidence="2" key="1">
    <citation type="submission" date="2022-09" db="EMBL/GenBank/DDBJ databases">
        <authorList>
            <person name="Yuan C."/>
            <person name="Ke Z."/>
        </authorList>
    </citation>
    <scope>NUCLEOTIDE SEQUENCE</scope>
    <source>
        <strain evidence="2">LB-8</strain>
    </source>
</reference>
<name>A0A9X2XWK7_9BACT</name>
<dbReference type="AlphaFoldDB" id="A0A9X2XWK7"/>
<feature type="region of interest" description="Disordered" evidence="1">
    <location>
        <begin position="20"/>
        <end position="41"/>
    </location>
</feature>
<keyword evidence="3" id="KW-1185">Reference proteome</keyword>
<gene>
    <name evidence="2" type="ORF">OCK74_12715</name>
</gene>
<evidence type="ECO:0000313" key="3">
    <source>
        <dbReference type="Proteomes" id="UP001155483"/>
    </source>
</evidence>
<evidence type="ECO:0000256" key="1">
    <source>
        <dbReference type="SAM" id="MobiDB-lite"/>
    </source>
</evidence>
<comment type="caution">
    <text evidence="2">The sequence shown here is derived from an EMBL/GenBank/DDBJ whole genome shotgun (WGS) entry which is preliminary data.</text>
</comment>
<dbReference type="RefSeq" id="WP_279297429.1">
    <property type="nucleotide sequence ID" value="NZ_JAOTIF010000009.1"/>
</dbReference>
<evidence type="ECO:0000313" key="2">
    <source>
        <dbReference type="EMBL" id="MCU7549987.1"/>
    </source>
</evidence>
<proteinExistence type="predicted"/>
<accession>A0A9X2XWK7</accession>
<sequence length="194" mass="21850">MKMVFSIVFMTLTVLRCGHPPAPGKNTGQSKREYSTPDTTPTDQINLTQSSIRLRNLFTLPDAERILGEKAHLSDSALTIKEDTLAYKCAYTANATDQKTGKTGNIYFMVEQFAKVSIAQYIYSSIKRANENHEGVKVLHDLGDEAYFHSDRQNFYFILVRKGEKLLRMKVNKTTSATSLDEFNSIARNITAVL</sequence>
<organism evidence="2 3">
    <name type="scientific">Paraflavisolibacter caeni</name>
    <dbReference type="NCBI Taxonomy" id="2982496"/>
    <lineage>
        <taxon>Bacteria</taxon>
        <taxon>Pseudomonadati</taxon>
        <taxon>Bacteroidota</taxon>
        <taxon>Chitinophagia</taxon>
        <taxon>Chitinophagales</taxon>
        <taxon>Chitinophagaceae</taxon>
        <taxon>Paraflavisolibacter</taxon>
    </lineage>
</organism>
<reference evidence="2" key="2">
    <citation type="submission" date="2023-04" db="EMBL/GenBank/DDBJ databases">
        <title>Paracnuella aquatica gen. nov., sp. nov., a member of the family Chitinophagaceae isolated from a hot spring.</title>
        <authorList>
            <person name="Wang C."/>
        </authorList>
    </citation>
    <scope>NUCLEOTIDE SEQUENCE</scope>
    <source>
        <strain evidence="2">LB-8</strain>
    </source>
</reference>
<dbReference type="EMBL" id="JAOTIF010000009">
    <property type="protein sequence ID" value="MCU7549987.1"/>
    <property type="molecule type" value="Genomic_DNA"/>
</dbReference>
<dbReference type="Proteomes" id="UP001155483">
    <property type="component" value="Unassembled WGS sequence"/>
</dbReference>
<protein>
    <submittedName>
        <fullName evidence="2">Uncharacterized protein</fullName>
    </submittedName>
</protein>